<dbReference type="Proteomes" id="UP001225356">
    <property type="component" value="Unassembled WGS sequence"/>
</dbReference>
<dbReference type="EMBL" id="JAUSQU010000001">
    <property type="protein sequence ID" value="MDP9840919.1"/>
    <property type="molecule type" value="Genomic_DNA"/>
</dbReference>
<gene>
    <name evidence="2" type="ORF">J2853_000130</name>
</gene>
<dbReference type="InterPro" id="IPR036388">
    <property type="entry name" value="WH-like_DNA-bd_sf"/>
</dbReference>
<evidence type="ECO:0000313" key="3">
    <source>
        <dbReference type="Proteomes" id="UP001225356"/>
    </source>
</evidence>
<dbReference type="SUPFAM" id="SSF53383">
    <property type="entry name" value="PLP-dependent transferases"/>
    <property type="match status" value="1"/>
</dbReference>
<dbReference type="Gene3D" id="1.10.10.10">
    <property type="entry name" value="Winged helix-like DNA-binding domain superfamily/Winged helix DNA-binding domain"/>
    <property type="match status" value="1"/>
</dbReference>
<accession>A0ABT9Q492</accession>
<reference evidence="2 3" key="1">
    <citation type="submission" date="2023-07" db="EMBL/GenBank/DDBJ databases">
        <title>Sequencing the genomes of 1000 actinobacteria strains.</title>
        <authorList>
            <person name="Klenk H.-P."/>
        </authorList>
    </citation>
    <scope>NUCLEOTIDE SEQUENCE [LARGE SCALE GENOMIC DNA]</scope>
    <source>
        <strain evidence="2 3">DSM 46740</strain>
    </source>
</reference>
<keyword evidence="2" id="KW-0238">DNA-binding</keyword>
<feature type="region of interest" description="Disordered" evidence="1">
    <location>
        <begin position="102"/>
        <end position="125"/>
    </location>
</feature>
<comment type="caution">
    <text evidence="2">The sequence shown here is derived from an EMBL/GenBank/DDBJ whole genome shotgun (WGS) entry which is preliminary data.</text>
</comment>
<protein>
    <submittedName>
        <fullName evidence="2">DNA-binding transcriptional MocR family regulator</fullName>
    </submittedName>
</protein>
<sequence>MEPVSLSERLGRWSSGRGPLDVLPAARLRRLIDDGDLPPGMPLPTDRALAADLGFPGEERPPPLAAHANAITVGSLSKSVWSGLRIGWIRASETVVALCCRGTASTPPGEAGTSCASTSSPRRTT</sequence>
<dbReference type="RefSeq" id="WP_307553798.1">
    <property type="nucleotide sequence ID" value="NZ_JAUSQU010000001.1"/>
</dbReference>
<organism evidence="2 3">
    <name type="scientific">Streptosporangium lutulentum</name>
    <dbReference type="NCBI Taxonomy" id="1461250"/>
    <lineage>
        <taxon>Bacteria</taxon>
        <taxon>Bacillati</taxon>
        <taxon>Actinomycetota</taxon>
        <taxon>Actinomycetes</taxon>
        <taxon>Streptosporangiales</taxon>
        <taxon>Streptosporangiaceae</taxon>
        <taxon>Streptosporangium</taxon>
    </lineage>
</organism>
<dbReference type="Gene3D" id="3.40.640.10">
    <property type="entry name" value="Type I PLP-dependent aspartate aminotransferase-like (Major domain)"/>
    <property type="match status" value="1"/>
</dbReference>
<evidence type="ECO:0000313" key="2">
    <source>
        <dbReference type="EMBL" id="MDP9840919.1"/>
    </source>
</evidence>
<dbReference type="GO" id="GO:0003677">
    <property type="term" value="F:DNA binding"/>
    <property type="evidence" value="ECO:0007669"/>
    <property type="project" value="UniProtKB-KW"/>
</dbReference>
<name>A0ABT9Q492_9ACTN</name>
<dbReference type="InterPro" id="IPR015421">
    <property type="entry name" value="PyrdxlP-dep_Trfase_major"/>
</dbReference>
<feature type="compositionally biased region" description="Polar residues" evidence="1">
    <location>
        <begin position="114"/>
        <end position="125"/>
    </location>
</feature>
<dbReference type="InterPro" id="IPR015424">
    <property type="entry name" value="PyrdxlP-dep_Trfase"/>
</dbReference>
<proteinExistence type="predicted"/>
<keyword evidence="3" id="KW-1185">Reference proteome</keyword>
<evidence type="ECO:0000256" key="1">
    <source>
        <dbReference type="SAM" id="MobiDB-lite"/>
    </source>
</evidence>